<dbReference type="SMART" id="SM00220">
    <property type="entry name" value="S_TKc"/>
    <property type="match status" value="1"/>
</dbReference>
<keyword evidence="4" id="KW-0067">ATP-binding</keyword>
<evidence type="ECO:0000256" key="4">
    <source>
        <dbReference type="ARBA" id="ARBA00022840"/>
    </source>
</evidence>
<dbReference type="PANTHER" id="PTHR43289">
    <property type="entry name" value="MITOGEN-ACTIVATED PROTEIN KINASE KINASE KINASE 20-RELATED"/>
    <property type="match status" value="1"/>
</dbReference>
<sequence>MEAGESSFIFSSETPFISGELTEIMPLESRTVSDSPFRMLRAKRYGRWVALKALKPEYVGNPFYEGILAKEFSIGYGLQHNGIARTLGFVALPDVGNAIESDYVDGVTLREYIAAHKPLAREEVRRIAGELCEAVGYLHSRGVTHRDLKPDNIMIESQTGLVKLIDFGCADTPDFAILKSPAGTPRYAAPEQFDAGKEANPQADIYAIGVVLSDLLMAAKHADSRLRRIVRRCMLPERQRYAAVGDISRALFRKSRRGVAALSAVVLLALSVGIA</sequence>
<organism evidence="6 7">
    <name type="scientific">Candidatus Limisoma intestinavium</name>
    <dbReference type="NCBI Taxonomy" id="2840856"/>
    <lineage>
        <taxon>Bacteria</taxon>
        <taxon>Pseudomonadati</taxon>
        <taxon>Bacteroidota</taxon>
        <taxon>Bacteroidia</taxon>
        <taxon>Bacteroidales</taxon>
        <taxon>Candidatus Limisoma</taxon>
    </lineage>
</organism>
<evidence type="ECO:0000313" key="7">
    <source>
        <dbReference type="Proteomes" id="UP000824076"/>
    </source>
</evidence>
<dbReference type="PROSITE" id="PS50011">
    <property type="entry name" value="PROTEIN_KINASE_DOM"/>
    <property type="match status" value="1"/>
</dbReference>
<keyword evidence="3 6" id="KW-0418">Kinase</keyword>
<evidence type="ECO:0000259" key="5">
    <source>
        <dbReference type="PROSITE" id="PS50011"/>
    </source>
</evidence>
<gene>
    <name evidence="6" type="ORF">IAD18_00310</name>
</gene>
<comment type="caution">
    <text evidence="6">The sequence shown here is derived from an EMBL/GenBank/DDBJ whole genome shotgun (WGS) entry which is preliminary data.</text>
</comment>
<proteinExistence type="predicted"/>
<accession>A0A9D1LFY0</accession>
<dbReference type="InterPro" id="IPR008271">
    <property type="entry name" value="Ser/Thr_kinase_AS"/>
</dbReference>
<dbReference type="Gene3D" id="1.10.510.10">
    <property type="entry name" value="Transferase(Phosphotransferase) domain 1"/>
    <property type="match status" value="1"/>
</dbReference>
<protein>
    <submittedName>
        <fullName evidence="6">Serine/threonine protein kinase</fullName>
    </submittedName>
</protein>
<dbReference type="GO" id="GO:0005524">
    <property type="term" value="F:ATP binding"/>
    <property type="evidence" value="ECO:0007669"/>
    <property type="project" value="UniProtKB-KW"/>
</dbReference>
<dbReference type="Proteomes" id="UP000824076">
    <property type="component" value="Unassembled WGS sequence"/>
</dbReference>
<reference evidence="6" key="2">
    <citation type="journal article" date="2021" name="PeerJ">
        <title>Extensive microbial diversity within the chicken gut microbiome revealed by metagenomics and culture.</title>
        <authorList>
            <person name="Gilroy R."/>
            <person name="Ravi A."/>
            <person name="Getino M."/>
            <person name="Pursley I."/>
            <person name="Horton D.L."/>
            <person name="Alikhan N.F."/>
            <person name="Baker D."/>
            <person name="Gharbi K."/>
            <person name="Hall N."/>
            <person name="Watson M."/>
            <person name="Adriaenssens E.M."/>
            <person name="Foster-Nyarko E."/>
            <person name="Jarju S."/>
            <person name="Secka A."/>
            <person name="Antonio M."/>
            <person name="Oren A."/>
            <person name="Chaudhuri R.R."/>
            <person name="La Ragione R."/>
            <person name="Hildebrand F."/>
            <person name="Pallen M.J."/>
        </authorList>
    </citation>
    <scope>NUCLEOTIDE SEQUENCE</scope>
    <source>
        <strain evidence="6">17073</strain>
    </source>
</reference>
<dbReference type="PANTHER" id="PTHR43289:SF6">
    <property type="entry name" value="SERINE_THREONINE-PROTEIN KINASE NEKL-3"/>
    <property type="match status" value="1"/>
</dbReference>
<dbReference type="InterPro" id="IPR011009">
    <property type="entry name" value="Kinase-like_dom_sf"/>
</dbReference>
<evidence type="ECO:0000256" key="1">
    <source>
        <dbReference type="ARBA" id="ARBA00022679"/>
    </source>
</evidence>
<dbReference type="PROSITE" id="PS00108">
    <property type="entry name" value="PROTEIN_KINASE_ST"/>
    <property type="match status" value="1"/>
</dbReference>
<dbReference type="CDD" id="cd14014">
    <property type="entry name" value="STKc_PknB_like"/>
    <property type="match status" value="1"/>
</dbReference>
<keyword evidence="1" id="KW-0808">Transferase</keyword>
<name>A0A9D1LFY0_9BACT</name>
<keyword evidence="6" id="KW-0723">Serine/threonine-protein kinase</keyword>
<feature type="non-terminal residue" evidence="6">
    <location>
        <position position="275"/>
    </location>
</feature>
<dbReference type="SUPFAM" id="SSF56112">
    <property type="entry name" value="Protein kinase-like (PK-like)"/>
    <property type="match status" value="1"/>
</dbReference>
<dbReference type="Pfam" id="PF00069">
    <property type="entry name" value="Pkinase"/>
    <property type="match status" value="1"/>
</dbReference>
<evidence type="ECO:0000256" key="3">
    <source>
        <dbReference type="ARBA" id="ARBA00022777"/>
    </source>
</evidence>
<evidence type="ECO:0000313" key="6">
    <source>
        <dbReference type="EMBL" id="HIU38095.1"/>
    </source>
</evidence>
<feature type="domain" description="Protein kinase" evidence="5">
    <location>
        <begin position="1"/>
        <end position="275"/>
    </location>
</feature>
<evidence type="ECO:0000256" key="2">
    <source>
        <dbReference type="ARBA" id="ARBA00022741"/>
    </source>
</evidence>
<reference evidence="6" key="1">
    <citation type="submission" date="2020-10" db="EMBL/GenBank/DDBJ databases">
        <authorList>
            <person name="Gilroy R."/>
        </authorList>
    </citation>
    <scope>NUCLEOTIDE SEQUENCE</scope>
    <source>
        <strain evidence="6">17073</strain>
    </source>
</reference>
<dbReference type="GO" id="GO:0004674">
    <property type="term" value="F:protein serine/threonine kinase activity"/>
    <property type="evidence" value="ECO:0007669"/>
    <property type="project" value="UniProtKB-KW"/>
</dbReference>
<dbReference type="AlphaFoldDB" id="A0A9D1LFY0"/>
<dbReference type="EMBL" id="DVMS01000010">
    <property type="protein sequence ID" value="HIU38095.1"/>
    <property type="molecule type" value="Genomic_DNA"/>
</dbReference>
<dbReference type="InterPro" id="IPR000719">
    <property type="entry name" value="Prot_kinase_dom"/>
</dbReference>
<keyword evidence="2" id="KW-0547">Nucleotide-binding</keyword>